<evidence type="ECO:0000313" key="3">
    <source>
        <dbReference type="EMBL" id="UJO18617.1"/>
    </source>
</evidence>
<gene>
    <name evidence="3" type="ORF">CLAFUR5_07253</name>
</gene>
<organism evidence="3 4">
    <name type="scientific">Passalora fulva</name>
    <name type="common">Tomato leaf mold</name>
    <name type="synonym">Cladosporium fulvum</name>
    <dbReference type="NCBI Taxonomy" id="5499"/>
    <lineage>
        <taxon>Eukaryota</taxon>
        <taxon>Fungi</taxon>
        <taxon>Dikarya</taxon>
        <taxon>Ascomycota</taxon>
        <taxon>Pezizomycotina</taxon>
        <taxon>Dothideomycetes</taxon>
        <taxon>Dothideomycetidae</taxon>
        <taxon>Mycosphaerellales</taxon>
        <taxon>Mycosphaerellaceae</taxon>
        <taxon>Fulvia</taxon>
    </lineage>
</organism>
<dbReference type="Proteomes" id="UP000756132">
    <property type="component" value="Chromosome 6"/>
</dbReference>
<feature type="compositionally biased region" description="Acidic residues" evidence="1">
    <location>
        <begin position="17"/>
        <end position="29"/>
    </location>
</feature>
<keyword evidence="4" id="KW-1185">Reference proteome</keyword>
<dbReference type="OMA" id="WGMERNS"/>
<protein>
    <submittedName>
        <fullName evidence="3">Uncharacterized protein</fullName>
    </submittedName>
</protein>
<feature type="compositionally biased region" description="Basic and acidic residues" evidence="1">
    <location>
        <begin position="476"/>
        <end position="491"/>
    </location>
</feature>
<keyword evidence="2" id="KW-0472">Membrane</keyword>
<dbReference type="RefSeq" id="XP_047762983.1">
    <property type="nucleotide sequence ID" value="XM_047906401.1"/>
</dbReference>
<accession>A0A9Q8PA02</accession>
<dbReference type="EMBL" id="CP090168">
    <property type="protein sequence ID" value="UJO18617.1"/>
    <property type="molecule type" value="Genomic_DNA"/>
</dbReference>
<evidence type="ECO:0000313" key="4">
    <source>
        <dbReference type="Proteomes" id="UP000756132"/>
    </source>
</evidence>
<evidence type="ECO:0000256" key="1">
    <source>
        <dbReference type="SAM" id="MobiDB-lite"/>
    </source>
</evidence>
<feature type="region of interest" description="Disordered" evidence="1">
    <location>
        <begin position="415"/>
        <end position="441"/>
    </location>
</feature>
<keyword evidence="2" id="KW-0812">Transmembrane</keyword>
<sequence>MPPTAQRTIYLERADAESGDFEGGQEVDDDGRGRGGQDVEETATSATSAVSGRPRGDSKIQANDVASTDQNGKTVIPRHHARNWGMERNSKIDNIEALTKSASDEGSTATNSNLAIRHWTLEREAKYQAQKLRREEPPSISTIGTYRLIGLAPVETLDGTTVERGIVSMFSSTEVPTAVGFSTVATTAQASHARFTYAPATTVENHQTTIRGPPALAATSSVSQGERRIETHLPTSYVLSAYGLLVLLLVLWSVAALLYAVNFPPKFLLRQKATLKHGKKQYAKVPEDTSETGHVNQEIGSAAFTTSSDTPSLETPCLRTRRQKSQQHTDIEAIGLGIELADLAPRRQRSFINMTNNSLPGPPRSASSSRTAPLPPRSHCRHTPIIVPNHIPDIENGLTVTKHDYNSTYLSPYRSSPYASSDDSPPGSGSSSRSASPHRVLKRVGDGIEYLADKAVKMMHDQMKEDPEEDLVLPVRDCERERRGDGLKKRY</sequence>
<dbReference type="AlphaFoldDB" id="A0A9Q8PA02"/>
<proteinExistence type="predicted"/>
<reference evidence="3" key="2">
    <citation type="journal article" date="2022" name="Microb. Genom.">
        <title>A chromosome-scale genome assembly of the tomato pathogen Cladosporium fulvum reveals a compartmentalized genome architecture and the presence of a dispensable chromosome.</title>
        <authorList>
            <person name="Zaccaron A.Z."/>
            <person name="Chen L.H."/>
            <person name="Samaras A."/>
            <person name="Stergiopoulos I."/>
        </authorList>
    </citation>
    <scope>NUCLEOTIDE SEQUENCE</scope>
    <source>
        <strain evidence="3">Race5_Kim</strain>
    </source>
</reference>
<feature type="compositionally biased region" description="Low complexity" evidence="1">
    <location>
        <begin position="415"/>
        <end position="437"/>
    </location>
</feature>
<feature type="transmembrane region" description="Helical" evidence="2">
    <location>
        <begin position="237"/>
        <end position="261"/>
    </location>
</feature>
<dbReference type="OrthoDB" id="3646367at2759"/>
<feature type="region of interest" description="Disordered" evidence="1">
    <location>
        <begin position="1"/>
        <end position="84"/>
    </location>
</feature>
<evidence type="ECO:0000256" key="2">
    <source>
        <dbReference type="SAM" id="Phobius"/>
    </source>
</evidence>
<feature type="region of interest" description="Disordered" evidence="1">
    <location>
        <begin position="461"/>
        <end position="491"/>
    </location>
</feature>
<name>A0A9Q8PA02_PASFU</name>
<feature type="region of interest" description="Disordered" evidence="1">
    <location>
        <begin position="353"/>
        <end position="384"/>
    </location>
</feature>
<reference evidence="3" key="1">
    <citation type="submission" date="2021-12" db="EMBL/GenBank/DDBJ databases">
        <authorList>
            <person name="Zaccaron A."/>
            <person name="Stergiopoulos I."/>
        </authorList>
    </citation>
    <scope>NUCLEOTIDE SEQUENCE</scope>
    <source>
        <strain evidence="3">Race5_Kim</strain>
    </source>
</reference>
<dbReference type="KEGG" id="ffu:CLAFUR5_07253"/>
<keyword evidence="2" id="KW-1133">Transmembrane helix</keyword>
<feature type="compositionally biased region" description="Polar residues" evidence="1">
    <location>
        <begin position="60"/>
        <end position="73"/>
    </location>
</feature>
<dbReference type="GeneID" id="71987131"/>